<organism evidence="2 3">
    <name type="scientific">Acipenser ruthenus</name>
    <name type="common">Sterlet sturgeon</name>
    <dbReference type="NCBI Taxonomy" id="7906"/>
    <lineage>
        <taxon>Eukaryota</taxon>
        <taxon>Metazoa</taxon>
        <taxon>Chordata</taxon>
        <taxon>Craniata</taxon>
        <taxon>Vertebrata</taxon>
        <taxon>Euteleostomi</taxon>
        <taxon>Actinopterygii</taxon>
        <taxon>Chondrostei</taxon>
        <taxon>Acipenseriformes</taxon>
        <taxon>Acipenseridae</taxon>
        <taxon>Acipenser</taxon>
    </lineage>
</organism>
<dbReference type="InterPro" id="IPR013783">
    <property type="entry name" value="Ig-like_fold"/>
</dbReference>
<gene>
    <name evidence="2" type="ORF">EOD39_12718</name>
</gene>
<dbReference type="PANTHER" id="PTHR19890:SF10">
    <property type="entry name" value="FIBROBLAST GROWTH FACTOR RECEPTOR-LIKE 1"/>
    <property type="match status" value="1"/>
</dbReference>
<dbReference type="Pfam" id="PF07679">
    <property type="entry name" value="I-set"/>
    <property type="match status" value="1"/>
</dbReference>
<dbReference type="GO" id="GO:0005886">
    <property type="term" value="C:plasma membrane"/>
    <property type="evidence" value="ECO:0007669"/>
    <property type="project" value="TreeGrafter"/>
</dbReference>
<dbReference type="InterPro" id="IPR003598">
    <property type="entry name" value="Ig_sub2"/>
</dbReference>
<dbReference type="InterPro" id="IPR007110">
    <property type="entry name" value="Ig-like_dom"/>
</dbReference>
<sequence length="114" mass="12794">MLCSKGPPRIADKVIHRQTVRIGRTMKLLCPVEGDPPPLTMWTKDGRTIHSGWTRFRVLRQGLKIKEVEAEDAGTFICKATNGFGSININYTLIVIVANSCNLLEVQYFVTFLS</sequence>
<dbReference type="FunFam" id="2.60.40.10:FF:000593">
    <property type="entry name" value="Fibroblast growth factor receptor-like 1"/>
    <property type="match status" value="1"/>
</dbReference>
<dbReference type="GO" id="GO:0005007">
    <property type="term" value="F:fibroblast growth factor receptor activity"/>
    <property type="evidence" value="ECO:0007669"/>
    <property type="project" value="TreeGrafter"/>
</dbReference>
<keyword evidence="2" id="KW-0675">Receptor</keyword>
<name>A0A662YPR7_ACIRT</name>
<evidence type="ECO:0000259" key="1">
    <source>
        <dbReference type="PROSITE" id="PS50835"/>
    </source>
</evidence>
<dbReference type="SMART" id="SM00408">
    <property type="entry name" value="IGc2"/>
    <property type="match status" value="1"/>
</dbReference>
<evidence type="ECO:0000313" key="2">
    <source>
        <dbReference type="EMBL" id="RXM98730.1"/>
    </source>
</evidence>
<dbReference type="AlphaFoldDB" id="A0A662YPR7"/>
<proteinExistence type="predicted"/>
<protein>
    <submittedName>
        <fullName evidence="2">Fibroblast growth factor receptor-like 1</fullName>
    </submittedName>
</protein>
<dbReference type="PANTHER" id="PTHR19890">
    <property type="entry name" value="FIBROBLAST GROWTH FACTOR RECEPTOR"/>
    <property type="match status" value="1"/>
</dbReference>
<dbReference type="InterPro" id="IPR013098">
    <property type="entry name" value="Ig_I-set"/>
</dbReference>
<dbReference type="Gene3D" id="2.60.40.10">
    <property type="entry name" value="Immunoglobulins"/>
    <property type="match status" value="1"/>
</dbReference>
<keyword evidence="3" id="KW-1185">Reference proteome</keyword>
<dbReference type="InterPro" id="IPR036179">
    <property type="entry name" value="Ig-like_dom_sf"/>
</dbReference>
<accession>A0A662YPR7</accession>
<dbReference type="SMART" id="SM00409">
    <property type="entry name" value="IG"/>
    <property type="match status" value="1"/>
</dbReference>
<dbReference type="InterPro" id="IPR003599">
    <property type="entry name" value="Ig_sub"/>
</dbReference>
<dbReference type="InterPro" id="IPR052615">
    <property type="entry name" value="FGFRL"/>
</dbReference>
<feature type="domain" description="Ig-like" evidence="1">
    <location>
        <begin position="8"/>
        <end position="94"/>
    </location>
</feature>
<dbReference type="SUPFAM" id="SSF48726">
    <property type="entry name" value="Immunoglobulin"/>
    <property type="match status" value="1"/>
</dbReference>
<comment type="caution">
    <text evidence="2">The sequence shown here is derived from an EMBL/GenBank/DDBJ whole genome shotgun (WGS) entry which is preliminary data.</text>
</comment>
<dbReference type="EMBL" id="SCEB01000577">
    <property type="protein sequence ID" value="RXM98730.1"/>
    <property type="molecule type" value="Genomic_DNA"/>
</dbReference>
<dbReference type="GO" id="GO:0017134">
    <property type="term" value="F:fibroblast growth factor binding"/>
    <property type="evidence" value="ECO:0007669"/>
    <property type="project" value="TreeGrafter"/>
</dbReference>
<reference evidence="2 3" key="1">
    <citation type="submission" date="2019-01" db="EMBL/GenBank/DDBJ databases">
        <title>Draft Genome and Complete Hox-Cluster Characterization of the Sterlet Sturgeon (Acipenser ruthenus).</title>
        <authorList>
            <person name="Wei Q."/>
        </authorList>
    </citation>
    <scope>NUCLEOTIDE SEQUENCE [LARGE SCALE GENOMIC DNA]</scope>
    <source>
        <strain evidence="2">WHYD16114868_AA</strain>
        <tissue evidence="2">Blood</tissue>
    </source>
</reference>
<dbReference type="PROSITE" id="PS50835">
    <property type="entry name" value="IG_LIKE"/>
    <property type="match status" value="1"/>
</dbReference>
<evidence type="ECO:0000313" key="3">
    <source>
        <dbReference type="Proteomes" id="UP000289886"/>
    </source>
</evidence>
<dbReference type="Proteomes" id="UP000289886">
    <property type="component" value="Unassembled WGS sequence"/>
</dbReference>